<name>A0A2G0CGC5_9BACT</name>
<dbReference type="GO" id="GO:0000166">
    <property type="term" value="F:nucleotide binding"/>
    <property type="evidence" value="ECO:0007669"/>
    <property type="project" value="InterPro"/>
</dbReference>
<protein>
    <submittedName>
        <fullName evidence="3">Oxidoreductase</fullName>
    </submittedName>
</protein>
<dbReference type="InterPro" id="IPR050463">
    <property type="entry name" value="Gfo/Idh/MocA_oxidrdct_glycsds"/>
</dbReference>
<dbReference type="InterPro" id="IPR000683">
    <property type="entry name" value="Gfo/Idh/MocA-like_OxRdtase_N"/>
</dbReference>
<dbReference type="RefSeq" id="WP_099105643.1">
    <property type="nucleotide sequence ID" value="NZ_JAATJF010000002.1"/>
</dbReference>
<dbReference type="OrthoDB" id="726883at2"/>
<keyword evidence="4" id="KW-1185">Reference proteome</keyword>
<dbReference type="SUPFAM" id="SSF51735">
    <property type="entry name" value="NAD(P)-binding Rossmann-fold domains"/>
    <property type="match status" value="1"/>
</dbReference>
<dbReference type="Gene3D" id="3.30.360.10">
    <property type="entry name" value="Dihydrodipicolinate Reductase, domain 2"/>
    <property type="match status" value="1"/>
</dbReference>
<dbReference type="EMBL" id="PDLO01000002">
    <property type="protein sequence ID" value="PHK99026.1"/>
    <property type="molecule type" value="Genomic_DNA"/>
</dbReference>
<feature type="domain" description="Gfo/Idh/MocA-like oxidoreductase N-terminal" evidence="1">
    <location>
        <begin position="36"/>
        <end position="159"/>
    </location>
</feature>
<reference evidence="3 4" key="1">
    <citation type="submission" date="2017-10" db="EMBL/GenBank/DDBJ databases">
        <title>The draft genome sequence of Lewinella marina KCTC 32374.</title>
        <authorList>
            <person name="Wang K."/>
        </authorList>
    </citation>
    <scope>NUCLEOTIDE SEQUENCE [LARGE SCALE GENOMIC DNA]</scope>
    <source>
        <strain evidence="3 4">MKG-38</strain>
    </source>
</reference>
<evidence type="ECO:0000259" key="1">
    <source>
        <dbReference type="Pfam" id="PF01408"/>
    </source>
</evidence>
<dbReference type="InterPro" id="IPR055170">
    <property type="entry name" value="GFO_IDH_MocA-like_dom"/>
</dbReference>
<evidence type="ECO:0000259" key="2">
    <source>
        <dbReference type="Pfam" id="PF22725"/>
    </source>
</evidence>
<sequence length="442" mass="49472">MKRRAFLQTAPVLLTGLPLSALPHRTPHPRSAAPRKVALIGCGWYGKSDLLRLLQVADVEVVGLCDVDEHMLEGAAALLKERQPGARPRRYADYRQLLEKEKPEIVLVGTPDHWHALQAVAAIEAGAHVYLQKPVGVDIRECEAVLDAARRHERVVQVGLQRRSTPHLVQAKRDIVDAGKLGTVAHVEICCYYSMRDRAVRQEEPVPAFFDYDRWTGPAPLLPYKGLPHRRWRAFWAYGNGIVGDMCVHMFDMTRWMLDLGWPLEVSSTGGIYVETAADATITDTQHVVFEYDGLSCVWQHRTWGKAPDPEFPWSMKIYGDRGTLEADPHKYDFTPTGGETQRVEALYEREKFPEDVTEKDIELHAAPATRAHMLDFLHAIDTGSRPVADIEEGVISSAACILGNLAMLDGGSLSYDPDARTLTGGDSALLARRYRPPYKRP</sequence>
<dbReference type="PANTHER" id="PTHR43818">
    <property type="entry name" value="BCDNA.GH03377"/>
    <property type="match status" value="1"/>
</dbReference>
<dbReference type="PANTHER" id="PTHR43818:SF5">
    <property type="entry name" value="OXIDOREDUCTASE FAMILY PROTEIN"/>
    <property type="match status" value="1"/>
</dbReference>
<dbReference type="AlphaFoldDB" id="A0A2G0CGC5"/>
<comment type="caution">
    <text evidence="3">The sequence shown here is derived from an EMBL/GenBank/DDBJ whole genome shotgun (WGS) entry which is preliminary data.</text>
</comment>
<organism evidence="3 4">
    <name type="scientific">Neolewinella marina</name>
    <dbReference type="NCBI Taxonomy" id="438751"/>
    <lineage>
        <taxon>Bacteria</taxon>
        <taxon>Pseudomonadati</taxon>
        <taxon>Bacteroidota</taxon>
        <taxon>Saprospiria</taxon>
        <taxon>Saprospirales</taxon>
        <taxon>Lewinellaceae</taxon>
        <taxon>Neolewinella</taxon>
    </lineage>
</organism>
<evidence type="ECO:0000313" key="4">
    <source>
        <dbReference type="Proteomes" id="UP000226437"/>
    </source>
</evidence>
<proteinExistence type="predicted"/>
<accession>A0A2G0CGC5</accession>
<dbReference type="SUPFAM" id="SSF55347">
    <property type="entry name" value="Glyceraldehyde-3-phosphate dehydrogenase-like, C-terminal domain"/>
    <property type="match status" value="1"/>
</dbReference>
<dbReference type="InterPro" id="IPR036291">
    <property type="entry name" value="NAD(P)-bd_dom_sf"/>
</dbReference>
<evidence type="ECO:0000313" key="3">
    <source>
        <dbReference type="EMBL" id="PHK99026.1"/>
    </source>
</evidence>
<dbReference type="Proteomes" id="UP000226437">
    <property type="component" value="Unassembled WGS sequence"/>
</dbReference>
<dbReference type="Pfam" id="PF22725">
    <property type="entry name" value="GFO_IDH_MocA_C3"/>
    <property type="match status" value="1"/>
</dbReference>
<dbReference type="Gene3D" id="3.40.50.720">
    <property type="entry name" value="NAD(P)-binding Rossmann-like Domain"/>
    <property type="match status" value="1"/>
</dbReference>
<gene>
    <name evidence="3" type="ORF">CGL56_06075</name>
</gene>
<feature type="domain" description="GFO/IDH/MocA-like oxidoreductase" evidence="2">
    <location>
        <begin position="170"/>
        <end position="326"/>
    </location>
</feature>
<dbReference type="Pfam" id="PF01408">
    <property type="entry name" value="GFO_IDH_MocA"/>
    <property type="match status" value="1"/>
</dbReference>